<reference evidence="4 5" key="1">
    <citation type="submission" date="2024-03" db="EMBL/GenBank/DDBJ databases">
        <title>Community enrichment and isolation of bacterial strains for fucoidan degradation.</title>
        <authorList>
            <person name="Sichert A."/>
        </authorList>
    </citation>
    <scope>NUCLEOTIDE SEQUENCE [LARGE SCALE GENOMIC DNA]</scope>
    <source>
        <strain evidence="4 5">AS76</strain>
    </source>
</reference>
<dbReference type="GO" id="GO:0016740">
    <property type="term" value="F:transferase activity"/>
    <property type="evidence" value="ECO:0007669"/>
    <property type="project" value="UniProtKB-KW"/>
</dbReference>
<accession>A0ABU9TUN2</accession>
<dbReference type="CDD" id="cd01448">
    <property type="entry name" value="TST_Repeat_1"/>
    <property type="match status" value="1"/>
</dbReference>
<dbReference type="InterPro" id="IPR036873">
    <property type="entry name" value="Rhodanese-like_dom_sf"/>
</dbReference>
<proteinExistence type="predicted"/>
<protein>
    <recommendedName>
        <fullName evidence="2">Sulfurtransferase</fullName>
    </recommendedName>
</protein>
<dbReference type="CDD" id="cd01449">
    <property type="entry name" value="TST_Repeat_2"/>
    <property type="match status" value="1"/>
</dbReference>
<dbReference type="InterPro" id="IPR001763">
    <property type="entry name" value="Rhodanese-like_dom"/>
</dbReference>
<keyword evidence="1" id="KW-0677">Repeat</keyword>
<dbReference type="RefSeq" id="WP_342854801.1">
    <property type="nucleotide sequence ID" value="NZ_JBBMRA010000014.1"/>
</dbReference>
<dbReference type="PANTHER" id="PTHR43855">
    <property type="entry name" value="THIOSULFATE SULFURTRANSFERASE"/>
    <property type="match status" value="1"/>
</dbReference>
<dbReference type="SMART" id="SM00450">
    <property type="entry name" value="RHOD"/>
    <property type="match status" value="2"/>
</dbReference>
<name>A0ABU9TUN2_9GAMM</name>
<keyword evidence="5" id="KW-1185">Reference proteome</keyword>
<evidence type="ECO:0000313" key="4">
    <source>
        <dbReference type="EMBL" id="MEM5537419.1"/>
    </source>
</evidence>
<gene>
    <name evidence="4" type="ORF">WNY58_13570</name>
</gene>
<keyword evidence="2 4" id="KW-0808">Transferase</keyword>
<dbReference type="InterPro" id="IPR051126">
    <property type="entry name" value="Thiosulfate_sulfurtransferase"/>
</dbReference>
<evidence type="ECO:0000313" key="5">
    <source>
        <dbReference type="Proteomes" id="UP001449225"/>
    </source>
</evidence>
<dbReference type="Proteomes" id="UP001449225">
    <property type="component" value="Unassembled WGS sequence"/>
</dbReference>
<dbReference type="Pfam" id="PF00581">
    <property type="entry name" value="Rhodanese"/>
    <property type="match status" value="2"/>
</dbReference>
<comment type="caution">
    <text evidence="4">The sequence shown here is derived from an EMBL/GenBank/DDBJ whole genome shotgun (WGS) entry which is preliminary data.</text>
</comment>
<dbReference type="SUPFAM" id="SSF52821">
    <property type="entry name" value="Rhodanese/Cell cycle control phosphatase"/>
    <property type="match status" value="2"/>
</dbReference>
<organism evidence="4 5">
    <name type="scientific">Neptuniibacter pectenicola</name>
    <dbReference type="NCBI Taxonomy" id="1806669"/>
    <lineage>
        <taxon>Bacteria</taxon>
        <taxon>Pseudomonadati</taxon>
        <taxon>Pseudomonadota</taxon>
        <taxon>Gammaproteobacteria</taxon>
        <taxon>Oceanospirillales</taxon>
        <taxon>Oceanospirillaceae</taxon>
        <taxon>Neptuniibacter</taxon>
    </lineage>
</organism>
<dbReference type="PROSITE" id="PS50206">
    <property type="entry name" value="RHODANESE_3"/>
    <property type="match status" value="2"/>
</dbReference>
<sequence>MTLPLLIEASELNQHLNNPDLLIVDLSSEENYLKGHIPGAINLPASRLLSGQAPVPNKLPSKDQLQQLCNDIGLTKNSVVVAYDDQKGPLAGRFIWTLHVIGHNSGSMLNGQLASWTAADLPLEASPQHAKAATAYNININPALIADVAFITQHLKAPNVAIWDARSYPEYTGEKVINAAKGGHIPGAHHFEWTDCFISADNLRIKPANALLSALKEQGITPDKTIITHCQTHRRSGLTYIVARHLGFNDVRCYDGSWFEWGNLPETPVEK</sequence>
<dbReference type="PANTHER" id="PTHR43855:SF1">
    <property type="entry name" value="THIOSULFATE SULFURTRANSFERASE"/>
    <property type="match status" value="1"/>
</dbReference>
<feature type="domain" description="Rhodanese" evidence="3">
    <location>
        <begin position="156"/>
        <end position="270"/>
    </location>
</feature>
<feature type="domain" description="Rhodanese" evidence="3">
    <location>
        <begin position="17"/>
        <end position="125"/>
    </location>
</feature>
<dbReference type="PROSITE" id="PS00380">
    <property type="entry name" value="RHODANESE_1"/>
    <property type="match status" value="1"/>
</dbReference>
<dbReference type="PROSITE" id="PS00683">
    <property type="entry name" value="RHODANESE_2"/>
    <property type="match status" value="1"/>
</dbReference>
<evidence type="ECO:0000259" key="3">
    <source>
        <dbReference type="PROSITE" id="PS50206"/>
    </source>
</evidence>
<dbReference type="EMBL" id="JBBMRA010000014">
    <property type="protein sequence ID" value="MEM5537419.1"/>
    <property type="molecule type" value="Genomic_DNA"/>
</dbReference>
<dbReference type="InterPro" id="IPR001307">
    <property type="entry name" value="Thiosulphate_STrfase_CS"/>
</dbReference>
<dbReference type="Gene3D" id="3.40.250.10">
    <property type="entry name" value="Rhodanese-like domain"/>
    <property type="match status" value="2"/>
</dbReference>
<evidence type="ECO:0000256" key="1">
    <source>
        <dbReference type="ARBA" id="ARBA00022737"/>
    </source>
</evidence>
<evidence type="ECO:0000256" key="2">
    <source>
        <dbReference type="RuleBase" id="RU000507"/>
    </source>
</evidence>